<dbReference type="EMBL" id="JAAOAM010000150">
    <property type="protein sequence ID" value="KAF5543468.1"/>
    <property type="molecule type" value="Genomic_DNA"/>
</dbReference>
<dbReference type="Proteomes" id="UP000522262">
    <property type="component" value="Unassembled WGS sequence"/>
</dbReference>
<protein>
    <submittedName>
        <fullName evidence="1">Uncharacterized protein</fullName>
    </submittedName>
</protein>
<evidence type="ECO:0000313" key="1">
    <source>
        <dbReference type="EMBL" id="KAF5543468.1"/>
    </source>
</evidence>
<comment type="caution">
    <text evidence="1">The sequence shown here is derived from an EMBL/GenBank/DDBJ whole genome shotgun (WGS) entry which is preliminary data.</text>
</comment>
<evidence type="ECO:0000313" key="2">
    <source>
        <dbReference type="Proteomes" id="UP000522262"/>
    </source>
</evidence>
<gene>
    <name evidence="1" type="ORF">FMEXI_7019</name>
</gene>
<sequence length="160" mass="17691">MRSDLTAIIAAMALNVSADRMEVFTNCAAGSCHSDDGIFYTDFGAYRVNANEGCRGTSVPAMTEFCMDWGNRRGHFRFSGQANKRCLVQDSENKVGCGSDGTDCWKTTWKEVACYWREIPIPEEQLATEPHSTFFSSTALLLPPASLATEELSNREAGRR</sequence>
<proteinExistence type="predicted"/>
<dbReference type="AlphaFoldDB" id="A0A8H5IWW0"/>
<accession>A0A8H5IWW0</accession>
<reference evidence="1 2" key="1">
    <citation type="submission" date="2020-05" db="EMBL/GenBank/DDBJ databases">
        <title>Identification and distribution of gene clusters putatively required for synthesis of sphingolipid metabolism inhibitors in phylogenetically diverse species of the filamentous fungus Fusarium.</title>
        <authorList>
            <person name="Kim H.-S."/>
            <person name="Busman M."/>
            <person name="Brown D.W."/>
            <person name="Divon H."/>
            <person name="Uhlig S."/>
            <person name="Proctor R.H."/>
        </authorList>
    </citation>
    <scope>NUCLEOTIDE SEQUENCE [LARGE SCALE GENOMIC DNA]</scope>
    <source>
        <strain evidence="1 2">NRRL 53147</strain>
    </source>
</reference>
<organism evidence="1 2">
    <name type="scientific">Fusarium mexicanum</name>
    <dbReference type="NCBI Taxonomy" id="751941"/>
    <lineage>
        <taxon>Eukaryota</taxon>
        <taxon>Fungi</taxon>
        <taxon>Dikarya</taxon>
        <taxon>Ascomycota</taxon>
        <taxon>Pezizomycotina</taxon>
        <taxon>Sordariomycetes</taxon>
        <taxon>Hypocreomycetidae</taxon>
        <taxon>Hypocreales</taxon>
        <taxon>Nectriaceae</taxon>
        <taxon>Fusarium</taxon>
        <taxon>Fusarium fujikuroi species complex</taxon>
    </lineage>
</organism>
<keyword evidence="2" id="KW-1185">Reference proteome</keyword>
<name>A0A8H5IWW0_9HYPO</name>